<reference evidence="5" key="1">
    <citation type="submission" date="2015-03" db="EMBL/GenBank/DDBJ databases">
        <title>Luteipulveratus halotolerans sp. nov., a novel actinobacterium (Dermacoccaceae) from Sarawak, Malaysia.</title>
        <authorList>
            <person name="Juboi H."/>
            <person name="Basik A."/>
            <person name="Shamsul S.S."/>
            <person name="Arnold P."/>
            <person name="Schmitt E.K."/>
            <person name="Sanglier J.-J."/>
            <person name="Yeo T."/>
        </authorList>
    </citation>
    <scope>NUCLEOTIDE SEQUENCE [LARGE SCALE GENOMIC DNA]</scope>
    <source>
        <strain evidence="5">C296001</strain>
    </source>
</reference>
<feature type="compositionally biased region" description="Low complexity" evidence="1">
    <location>
        <begin position="578"/>
        <end position="599"/>
    </location>
</feature>
<feature type="transmembrane region" description="Helical" evidence="2">
    <location>
        <begin position="12"/>
        <end position="30"/>
    </location>
</feature>
<dbReference type="InterPro" id="IPR021878">
    <property type="entry name" value="TgpA_N"/>
</dbReference>
<feature type="region of interest" description="Disordered" evidence="1">
    <location>
        <begin position="274"/>
        <end position="334"/>
    </location>
</feature>
<dbReference type="SUPFAM" id="SSF54001">
    <property type="entry name" value="Cysteine proteinases"/>
    <property type="match status" value="1"/>
</dbReference>
<feature type="transmembrane region" description="Helical" evidence="2">
    <location>
        <begin position="613"/>
        <end position="634"/>
    </location>
</feature>
<keyword evidence="2" id="KW-0472">Membrane</keyword>
<evidence type="ECO:0000259" key="3">
    <source>
        <dbReference type="SMART" id="SM00460"/>
    </source>
</evidence>
<dbReference type="Proteomes" id="UP000037397">
    <property type="component" value="Unassembled WGS sequence"/>
</dbReference>
<evidence type="ECO:0000256" key="2">
    <source>
        <dbReference type="SAM" id="Phobius"/>
    </source>
</evidence>
<dbReference type="Gene3D" id="3.10.620.30">
    <property type="match status" value="1"/>
</dbReference>
<proteinExistence type="predicted"/>
<dbReference type="PANTHER" id="PTHR42736">
    <property type="entry name" value="PROTEIN-GLUTAMINE GAMMA-GLUTAMYLTRANSFERASE"/>
    <property type="match status" value="1"/>
</dbReference>
<name>A0A0L6CH08_9MICO</name>
<evidence type="ECO:0000256" key="1">
    <source>
        <dbReference type="SAM" id="MobiDB-lite"/>
    </source>
</evidence>
<gene>
    <name evidence="4" type="ORF">VV01_06515</name>
</gene>
<organism evidence="4 5">
    <name type="scientific">Luteipulveratus halotolerans</name>
    <dbReference type="NCBI Taxonomy" id="1631356"/>
    <lineage>
        <taxon>Bacteria</taxon>
        <taxon>Bacillati</taxon>
        <taxon>Actinomycetota</taxon>
        <taxon>Actinomycetes</taxon>
        <taxon>Micrococcales</taxon>
        <taxon>Dermacoccaceae</taxon>
        <taxon>Luteipulveratus</taxon>
    </lineage>
</organism>
<feature type="compositionally biased region" description="Polar residues" evidence="1">
    <location>
        <begin position="274"/>
        <end position="288"/>
    </location>
</feature>
<evidence type="ECO:0000313" key="4">
    <source>
        <dbReference type="EMBL" id="KNX36880.1"/>
    </source>
</evidence>
<protein>
    <recommendedName>
        <fullName evidence="3">Transglutaminase-like domain-containing protein</fullName>
    </recommendedName>
</protein>
<keyword evidence="2" id="KW-1133">Transmembrane helix</keyword>
<dbReference type="InterPro" id="IPR002931">
    <property type="entry name" value="Transglutaminase-like"/>
</dbReference>
<dbReference type="PATRIC" id="fig|1631356.3.peg.1248"/>
<dbReference type="SMART" id="SM00460">
    <property type="entry name" value="TGc"/>
    <property type="match status" value="1"/>
</dbReference>
<feature type="transmembrane region" description="Helical" evidence="2">
    <location>
        <begin position="59"/>
        <end position="78"/>
    </location>
</feature>
<keyword evidence="2" id="KW-0812">Transmembrane</keyword>
<keyword evidence="5" id="KW-1185">Reference proteome</keyword>
<comment type="caution">
    <text evidence="4">The sequence shown here is derived from an EMBL/GenBank/DDBJ whole genome shotgun (WGS) entry which is preliminary data.</text>
</comment>
<feature type="compositionally biased region" description="Basic and acidic residues" evidence="1">
    <location>
        <begin position="307"/>
        <end position="317"/>
    </location>
</feature>
<feature type="transmembrane region" description="Helical" evidence="2">
    <location>
        <begin position="143"/>
        <end position="161"/>
    </location>
</feature>
<feature type="domain" description="Transglutaminase-like" evidence="3">
    <location>
        <begin position="478"/>
        <end position="547"/>
    </location>
</feature>
<feature type="transmembrane region" description="Helical" evidence="2">
    <location>
        <begin position="117"/>
        <end position="136"/>
    </location>
</feature>
<dbReference type="AlphaFoldDB" id="A0A0L6CH08"/>
<dbReference type="RefSeq" id="WP_050669180.1">
    <property type="nucleotide sequence ID" value="NZ_LAIR01000002.1"/>
</dbReference>
<dbReference type="EMBL" id="LAIR01000002">
    <property type="protein sequence ID" value="KNX36880.1"/>
    <property type="molecule type" value="Genomic_DNA"/>
</dbReference>
<dbReference type="Pfam" id="PF01841">
    <property type="entry name" value="Transglut_core"/>
    <property type="match status" value="1"/>
</dbReference>
<feature type="transmembrane region" description="Helical" evidence="2">
    <location>
        <begin position="208"/>
        <end position="235"/>
    </location>
</feature>
<feature type="transmembrane region" description="Helical" evidence="2">
    <location>
        <begin position="167"/>
        <end position="187"/>
    </location>
</feature>
<accession>A0A0L6CH08</accession>
<dbReference type="InterPro" id="IPR038765">
    <property type="entry name" value="Papain-like_cys_pep_sf"/>
</dbReference>
<dbReference type="PANTHER" id="PTHR42736:SF1">
    <property type="entry name" value="PROTEIN-GLUTAMINE GAMMA-GLUTAMYLTRANSFERASE"/>
    <property type="match status" value="1"/>
</dbReference>
<dbReference type="OrthoDB" id="9804023at2"/>
<dbReference type="Pfam" id="PF11992">
    <property type="entry name" value="TgpA_N"/>
    <property type="match status" value="1"/>
</dbReference>
<feature type="region of interest" description="Disordered" evidence="1">
    <location>
        <begin position="551"/>
        <end position="603"/>
    </location>
</feature>
<dbReference type="STRING" id="1631356.VV01_06515"/>
<evidence type="ECO:0000313" key="5">
    <source>
        <dbReference type="Proteomes" id="UP000037397"/>
    </source>
</evidence>
<dbReference type="InterPro" id="IPR052901">
    <property type="entry name" value="Bact_TGase-like"/>
</dbReference>
<sequence length="774" mass="82581">MSRARGTESAFAALAVLIASWPITTLLIGGQWVRPVPVLVLVQMALGMGGRALGLGRTLVACVQVAAVLLGTLALHLGDHLAPGRWADLPGAIGDLFAGAADTLSQYAAPAPATPGVVFALTLIVPLIGVLVDVLAVSLRMPAVAGLPLLALFLLSTSNTGSALNPVYFVALAAAWLLMLARGGLQLMRRWSSAEAYARQPERIEDRLGLAGYSSVARGIGIATVALAVVLPAFIPHLPPRYISDGLARSTSGNGSGVGSVGFSDRLDLTQNLRSRNQDPVLSYTTNDPEPPPLRALSMSLYSGGDWVHDDPPRERPGANQERLPAPEGLGAQPQTLYRSQVTANGVDSPYVAVPWPVTSADFGGTAWTYEPGAAMPRVSERPDRYTITYTTLRANARPTSPRAGDAGVAPATLAVDPSSSERVRTTTADVVRPGDSDFTKAVKIQDWLRDPSRFTYSLTLKPTQTVDGQRLDPISNFLQTRQGYCTQFATAMVMMARSQGIPARLAVGFLSGVAEGATYEVRQSDAHAWPELYFPGLGWTRFEPTPGVRSGTVPAYATPSTDAGSTGAGREEDEPTDTATSTAPTTSAVAPTTTQAAPPAAPEKSVLQDSRLWWTLLVLVAGAMGAVVLPLAARWRRDQPLRTASDPREQVEGEWQALQSRLDDLGVQAPHGRTPRQIEQHYRHQATLGGEGRAALHRAVRTLEAARYAPPSDETRTLHGDADRILREVRSNASWPTRTSAALTPRTGRRVVADLVRRAVGAPGAWWDRRRGD</sequence>